<dbReference type="GO" id="GO:0030246">
    <property type="term" value="F:carbohydrate binding"/>
    <property type="evidence" value="ECO:0007669"/>
    <property type="project" value="TreeGrafter"/>
</dbReference>
<dbReference type="InterPro" id="IPR006104">
    <property type="entry name" value="Glyco_hydro_2_N"/>
</dbReference>
<dbReference type="GO" id="GO:0004566">
    <property type="term" value="F:beta-glucuronidase activity"/>
    <property type="evidence" value="ECO:0007669"/>
    <property type="project" value="UniProtKB-EC"/>
</dbReference>
<dbReference type="PRINTS" id="PR00132">
    <property type="entry name" value="GLHYDRLASE2"/>
</dbReference>
<dbReference type="EC" id="3.2.1.31" evidence="2"/>
<dbReference type="Proteomes" id="UP000198432">
    <property type="component" value="Unassembled WGS sequence"/>
</dbReference>
<comment type="similarity">
    <text evidence="1">Belongs to the glycosyl hydrolase 2 family.</text>
</comment>
<organism evidence="10 11">
    <name type="scientific">Pontibacter ummariensis</name>
    <dbReference type="NCBI Taxonomy" id="1610492"/>
    <lineage>
        <taxon>Bacteria</taxon>
        <taxon>Pseudomonadati</taxon>
        <taxon>Bacteroidota</taxon>
        <taxon>Cytophagia</taxon>
        <taxon>Cytophagales</taxon>
        <taxon>Hymenobacteraceae</taxon>
        <taxon>Pontibacter</taxon>
    </lineage>
</organism>
<dbReference type="InterPro" id="IPR006101">
    <property type="entry name" value="Glyco_hydro_2"/>
</dbReference>
<dbReference type="Pfam" id="PF00703">
    <property type="entry name" value="Glyco_hydro_2"/>
    <property type="match status" value="1"/>
</dbReference>
<dbReference type="GO" id="GO:0005975">
    <property type="term" value="P:carbohydrate metabolic process"/>
    <property type="evidence" value="ECO:0007669"/>
    <property type="project" value="InterPro"/>
</dbReference>
<dbReference type="InterPro" id="IPR023232">
    <property type="entry name" value="Glyco_hydro_2_AS"/>
</dbReference>
<dbReference type="OrthoDB" id="1007335at2"/>
<dbReference type="PANTHER" id="PTHR10066">
    <property type="entry name" value="BETA-GLUCURONIDASE"/>
    <property type="match status" value="1"/>
</dbReference>
<dbReference type="Gene3D" id="2.60.120.260">
    <property type="entry name" value="Galactose-binding domain-like"/>
    <property type="match status" value="1"/>
</dbReference>
<evidence type="ECO:0000259" key="7">
    <source>
        <dbReference type="Pfam" id="PF00703"/>
    </source>
</evidence>
<protein>
    <recommendedName>
        <fullName evidence="3">Beta-glucuronidase</fullName>
        <ecNumber evidence="2">3.2.1.31</ecNumber>
    </recommendedName>
</protein>
<evidence type="ECO:0000313" key="10">
    <source>
        <dbReference type="EMBL" id="SNS68337.1"/>
    </source>
</evidence>
<dbReference type="SUPFAM" id="SSF51445">
    <property type="entry name" value="(Trans)glycosidases"/>
    <property type="match status" value="1"/>
</dbReference>
<keyword evidence="11" id="KW-1185">Reference proteome</keyword>
<sequence>MKRKLTLLVILCFSICRQLAAQDPLLVNVYNRDTKTLNGKWHYIVDPYENGYYDYRQEPFDKQQNPSNNAYFRNYKPKDKTELVEYDFDKSPTLLVPGDWNSQEEKLFYYEGTVWYKKSFDYEKAKPNNRVYLYFDAVNYQADVYLNGEKLGTHKGGFTPFNFDVTGKLKPRDNFVVVKVDNKRKREEVPTVNTDWWNYGGITREVRLVEVPASFVQDYFLQLDPNNTNELIGYVQVGGEQQAGQKVQVNIPALKVKQEVVTDARGYAPLEVKVRKVNLWSPENPYLYDVNLRVNDDVLEDQIGFRSIRTEGADILLNNKPVFLKGISIHEENPQRGGRAYSEEDARILLNWAKELGCNFVRLAHYPHNEHMARMADKMGLMVWEENPVYWTIQWQNEDTYKTAERQQAEVITRDKNRASVIIWSMANETPVTPERTAFIRNLIAKTRSMDPTRLISAALEKHNINATTSTVDDPLIEDVDVLSFNQYIGWYDRLPDALSKTSWEIKQNKPVIVSEFGAGALQGLHGDKMERWTEEYQEYLYEETLAMLQKIPQLRGITPWILVDFRSPRRPLPNVQDGWNRKGLISQTGDKKKAFYVLQDFYKNFKLKDKK</sequence>
<dbReference type="EMBL" id="FZOQ01000011">
    <property type="protein sequence ID" value="SNS68337.1"/>
    <property type="molecule type" value="Genomic_DNA"/>
</dbReference>
<feature type="signal peptide" evidence="6">
    <location>
        <begin position="1"/>
        <end position="20"/>
    </location>
</feature>
<name>A0A239GGK8_9BACT</name>
<dbReference type="PANTHER" id="PTHR10066:SF67">
    <property type="entry name" value="BETA-GLUCURONIDASE"/>
    <property type="match status" value="1"/>
</dbReference>
<dbReference type="AlphaFoldDB" id="A0A239GGK8"/>
<evidence type="ECO:0000313" key="11">
    <source>
        <dbReference type="Proteomes" id="UP000198432"/>
    </source>
</evidence>
<evidence type="ECO:0000256" key="2">
    <source>
        <dbReference type="ARBA" id="ARBA00012761"/>
    </source>
</evidence>
<proteinExistence type="inferred from homology"/>
<evidence type="ECO:0000259" key="9">
    <source>
        <dbReference type="Pfam" id="PF02837"/>
    </source>
</evidence>
<dbReference type="SUPFAM" id="SSF49303">
    <property type="entry name" value="beta-Galactosidase/glucuronidase domain"/>
    <property type="match status" value="1"/>
</dbReference>
<evidence type="ECO:0000256" key="5">
    <source>
        <dbReference type="ARBA" id="ARBA00023295"/>
    </source>
</evidence>
<dbReference type="InterPro" id="IPR006102">
    <property type="entry name" value="Ig-like_GH2"/>
</dbReference>
<feature type="domain" description="Glycoside hydrolase family 2 catalytic" evidence="8">
    <location>
        <begin position="311"/>
        <end position="573"/>
    </location>
</feature>
<dbReference type="Pfam" id="PF02837">
    <property type="entry name" value="Glyco_hydro_2_N"/>
    <property type="match status" value="1"/>
</dbReference>
<feature type="chain" id="PRO_5012895982" description="Beta-glucuronidase" evidence="6">
    <location>
        <begin position="21"/>
        <end position="612"/>
    </location>
</feature>
<reference evidence="11" key="1">
    <citation type="submission" date="2017-06" db="EMBL/GenBank/DDBJ databases">
        <authorList>
            <person name="Varghese N."/>
            <person name="Submissions S."/>
        </authorList>
    </citation>
    <scope>NUCLEOTIDE SEQUENCE [LARGE SCALE GENOMIC DNA]</scope>
    <source>
        <strain evidence="11">NKM1</strain>
    </source>
</reference>
<dbReference type="PROSITE" id="PS00608">
    <property type="entry name" value="GLYCOSYL_HYDROL_F2_2"/>
    <property type="match status" value="1"/>
</dbReference>
<dbReference type="InterPro" id="IPR013783">
    <property type="entry name" value="Ig-like_fold"/>
</dbReference>
<dbReference type="Gene3D" id="2.60.40.10">
    <property type="entry name" value="Immunoglobulins"/>
    <property type="match status" value="1"/>
</dbReference>
<dbReference type="InterPro" id="IPR006103">
    <property type="entry name" value="Glyco_hydro_2_cat"/>
</dbReference>
<keyword evidence="5" id="KW-0326">Glycosidase</keyword>
<gene>
    <name evidence="10" type="ORF">SAMN06296052_11155</name>
</gene>
<evidence type="ECO:0000256" key="6">
    <source>
        <dbReference type="SAM" id="SignalP"/>
    </source>
</evidence>
<dbReference type="InterPro" id="IPR017853">
    <property type="entry name" value="GH"/>
</dbReference>
<evidence type="ECO:0000256" key="4">
    <source>
        <dbReference type="ARBA" id="ARBA00022801"/>
    </source>
</evidence>
<dbReference type="Pfam" id="PF02836">
    <property type="entry name" value="Glyco_hydro_2_C"/>
    <property type="match status" value="1"/>
</dbReference>
<keyword evidence="6" id="KW-0732">Signal</keyword>
<accession>A0A239GGK8</accession>
<keyword evidence="4" id="KW-0378">Hydrolase</keyword>
<dbReference type="GO" id="GO:0019391">
    <property type="term" value="P:glucuronoside catabolic process"/>
    <property type="evidence" value="ECO:0007669"/>
    <property type="project" value="TreeGrafter"/>
</dbReference>
<feature type="domain" description="Glycosyl hydrolases family 2 sugar binding" evidence="9">
    <location>
        <begin position="65"/>
        <end position="212"/>
    </location>
</feature>
<dbReference type="SUPFAM" id="SSF49785">
    <property type="entry name" value="Galactose-binding domain-like"/>
    <property type="match status" value="1"/>
</dbReference>
<evidence type="ECO:0000256" key="3">
    <source>
        <dbReference type="ARBA" id="ARBA00016205"/>
    </source>
</evidence>
<dbReference type="Gene3D" id="3.20.20.80">
    <property type="entry name" value="Glycosidases"/>
    <property type="match status" value="1"/>
</dbReference>
<dbReference type="InterPro" id="IPR008979">
    <property type="entry name" value="Galactose-bd-like_sf"/>
</dbReference>
<dbReference type="RefSeq" id="WP_089319618.1">
    <property type="nucleotide sequence ID" value="NZ_FZOQ01000011.1"/>
</dbReference>
<feature type="domain" description="Glycoside hydrolase family 2 immunoglobulin-like beta-sandwich" evidence="7">
    <location>
        <begin position="218"/>
        <end position="306"/>
    </location>
</feature>
<evidence type="ECO:0000259" key="8">
    <source>
        <dbReference type="Pfam" id="PF02836"/>
    </source>
</evidence>
<evidence type="ECO:0000256" key="1">
    <source>
        <dbReference type="ARBA" id="ARBA00007401"/>
    </source>
</evidence>
<dbReference type="InterPro" id="IPR036156">
    <property type="entry name" value="Beta-gal/glucu_dom_sf"/>
</dbReference>